<evidence type="ECO:0000313" key="9">
    <source>
        <dbReference type="EMBL" id="MCY3053558.1"/>
    </source>
</evidence>
<comment type="subcellular location">
    <subcellularLocation>
        <location evidence="1">Cell membrane</location>
        <topology evidence="1">Multi-pass membrane protein</topology>
    </subcellularLocation>
</comment>
<feature type="transmembrane region" description="Helical" evidence="8">
    <location>
        <begin position="230"/>
        <end position="256"/>
    </location>
</feature>
<feature type="transmembrane region" description="Helical" evidence="8">
    <location>
        <begin position="12"/>
        <end position="32"/>
    </location>
</feature>
<dbReference type="GeneID" id="35768416"/>
<evidence type="ECO:0000313" key="10">
    <source>
        <dbReference type="EMBL" id="QPS01735.1"/>
    </source>
</evidence>
<dbReference type="EMBL" id="JAOTML010000006">
    <property type="protein sequence ID" value="MCY3053558.1"/>
    <property type="molecule type" value="Genomic_DNA"/>
</dbReference>
<dbReference type="RefSeq" id="WP_060778986.1">
    <property type="nucleotide sequence ID" value="NZ_CAJHLF010000006.1"/>
</dbReference>
<proteinExistence type="inferred from homology"/>
<dbReference type="KEGG" id="aun:AWM73_08720"/>
<dbReference type="InterPro" id="IPR002549">
    <property type="entry name" value="AI-2E-like"/>
</dbReference>
<evidence type="ECO:0000256" key="5">
    <source>
        <dbReference type="ARBA" id="ARBA00022692"/>
    </source>
</evidence>
<accession>A0A0X8FFV2</accession>
<evidence type="ECO:0000313" key="11">
    <source>
        <dbReference type="Proteomes" id="UP000594771"/>
    </source>
</evidence>
<evidence type="ECO:0000313" key="12">
    <source>
        <dbReference type="Proteomes" id="UP001069145"/>
    </source>
</evidence>
<keyword evidence="6 8" id="KW-1133">Transmembrane helix</keyword>
<reference evidence="9" key="2">
    <citation type="submission" date="2022-09" db="EMBL/GenBank/DDBJ databases">
        <title>Aerococcus urinae taxonomy study.</title>
        <authorList>
            <person name="Christensen J."/>
            <person name="Senneby E."/>
        </authorList>
    </citation>
    <scope>NUCLEOTIDE SEQUENCE</scope>
    <source>
        <strain evidence="9">NLD-066-U95</strain>
    </source>
</reference>
<organism evidence="10 11">
    <name type="scientific">Aerococcus urinae</name>
    <dbReference type="NCBI Taxonomy" id="1376"/>
    <lineage>
        <taxon>Bacteria</taxon>
        <taxon>Bacillati</taxon>
        <taxon>Bacillota</taxon>
        <taxon>Bacilli</taxon>
        <taxon>Lactobacillales</taxon>
        <taxon>Aerococcaceae</taxon>
        <taxon>Aerococcus</taxon>
    </lineage>
</organism>
<dbReference type="Proteomes" id="UP001069145">
    <property type="component" value="Unassembled WGS sequence"/>
</dbReference>
<keyword evidence="5 8" id="KW-0812">Transmembrane</keyword>
<keyword evidence="4" id="KW-1003">Cell membrane</keyword>
<dbReference type="OrthoDB" id="9793390at2"/>
<protein>
    <submittedName>
        <fullName evidence="10">AI-2E family transporter</fullName>
    </submittedName>
</protein>
<evidence type="ECO:0000256" key="3">
    <source>
        <dbReference type="ARBA" id="ARBA00022448"/>
    </source>
</evidence>
<evidence type="ECO:0000256" key="6">
    <source>
        <dbReference type="ARBA" id="ARBA00022989"/>
    </source>
</evidence>
<dbReference type="PANTHER" id="PTHR21716">
    <property type="entry name" value="TRANSMEMBRANE PROTEIN"/>
    <property type="match status" value="1"/>
</dbReference>
<dbReference type="GO" id="GO:0005886">
    <property type="term" value="C:plasma membrane"/>
    <property type="evidence" value="ECO:0007669"/>
    <property type="project" value="UniProtKB-SubCell"/>
</dbReference>
<dbReference type="EMBL" id="CP065662">
    <property type="protein sequence ID" value="QPS01735.1"/>
    <property type="molecule type" value="Genomic_DNA"/>
</dbReference>
<feature type="transmembrane region" description="Helical" evidence="8">
    <location>
        <begin position="38"/>
        <end position="59"/>
    </location>
</feature>
<reference evidence="10 11" key="1">
    <citation type="submission" date="2020-12" db="EMBL/GenBank/DDBJ databases">
        <title>FDA dAtabase for Regulatory Grade micrObial Sequences (FDA-ARGOS): Supporting development and validation of Infectious Disease Dx tests.</title>
        <authorList>
            <person name="Sproer C."/>
            <person name="Gronow S."/>
            <person name="Severitt S."/>
            <person name="Schroder I."/>
            <person name="Tallon L."/>
            <person name="Sadzewicz L."/>
            <person name="Zhao X."/>
            <person name="Boylan J."/>
            <person name="Ott S."/>
            <person name="Bowen H."/>
            <person name="Vavikolanu K."/>
            <person name="Mehta A."/>
            <person name="Aluvathingal J."/>
            <person name="Nadendla S."/>
            <person name="Lowell S."/>
            <person name="Myers T."/>
            <person name="Yan Y."/>
            <person name="Sichtig H."/>
        </authorList>
    </citation>
    <scope>NUCLEOTIDE SEQUENCE [LARGE SCALE GENOMIC DNA]</scope>
    <source>
        <strain evidence="10 11">FDAARGOS_911</strain>
    </source>
</reference>
<gene>
    <name evidence="10" type="ORF">I6G68_01290</name>
    <name evidence="9" type="ORF">ODY43_06105</name>
</gene>
<sequence length="404" mass="44782">MHFNRKQWLSLGLGIIALCLIVLNWSTIISWLGQVWSIAYPITLGAMMAYVVNILMSLYEKYLWPHTDKDWLRKIRRPIAIVLALLTILAIIALTLGLIIPQLVAVVTNFMEILPRLFQSLDRLLERYEDLYPEIVSYMGNLDLNWQSMVRRTVSFAQGLTSSLIGSTIGAVTSVASWIVTIFIAIIITFYILMSKETLGHQFHRLTKAYLKDKRYNQVHYVLAMVNDAFYNFIAGEVVEAAILGCMVGFGMWIFGFPYASMIGVLTGVTAIIPLLGAYISGGLGFLLILMHSPVQALLFVVFIVVVQQIEGNLIYPKVVGNSLGLPGMWVLIAVTVGGGLMGVAGMLIGVPIASAGYRLLKFDVNYRETKAQATDTQEVKAPSQLARQHDFSIQALASEEGLN</sequence>
<feature type="transmembrane region" description="Helical" evidence="8">
    <location>
        <begin position="262"/>
        <end position="290"/>
    </location>
</feature>
<comment type="similarity">
    <text evidence="2">Belongs to the autoinducer-2 exporter (AI-2E) (TC 2.A.86) family.</text>
</comment>
<evidence type="ECO:0000256" key="2">
    <source>
        <dbReference type="ARBA" id="ARBA00009773"/>
    </source>
</evidence>
<feature type="transmembrane region" description="Helical" evidence="8">
    <location>
        <begin position="297"/>
        <end position="316"/>
    </location>
</feature>
<feature type="transmembrane region" description="Helical" evidence="8">
    <location>
        <begin position="79"/>
        <end position="100"/>
    </location>
</feature>
<evidence type="ECO:0000256" key="1">
    <source>
        <dbReference type="ARBA" id="ARBA00004651"/>
    </source>
</evidence>
<evidence type="ECO:0000256" key="7">
    <source>
        <dbReference type="ARBA" id="ARBA00023136"/>
    </source>
</evidence>
<dbReference type="Pfam" id="PF01594">
    <property type="entry name" value="AI-2E_transport"/>
    <property type="match status" value="1"/>
</dbReference>
<dbReference type="AlphaFoldDB" id="A0A0X8FFV2"/>
<evidence type="ECO:0000256" key="4">
    <source>
        <dbReference type="ARBA" id="ARBA00022475"/>
    </source>
</evidence>
<evidence type="ECO:0000256" key="8">
    <source>
        <dbReference type="SAM" id="Phobius"/>
    </source>
</evidence>
<name>A0A0X8FFV2_9LACT</name>
<keyword evidence="3" id="KW-0813">Transport</keyword>
<dbReference type="GO" id="GO:0055085">
    <property type="term" value="P:transmembrane transport"/>
    <property type="evidence" value="ECO:0007669"/>
    <property type="project" value="TreeGrafter"/>
</dbReference>
<feature type="transmembrane region" description="Helical" evidence="8">
    <location>
        <begin position="169"/>
        <end position="193"/>
    </location>
</feature>
<dbReference type="PANTHER" id="PTHR21716:SF53">
    <property type="entry name" value="PERMEASE PERM-RELATED"/>
    <property type="match status" value="1"/>
</dbReference>
<keyword evidence="12" id="KW-1185">Reference proteome</keyword>
<dbReference type="Proteomes" id="UP000594771">
    <property type="component" value="Chromosome"/>
</dbReference>
<feature type="transmembrane region" description="Helical" evidence="8">
    <location>
        <begin position="328"/>
        <end position="361"/>
    </location>
</feature>
<keyword evidence="7 8" id="KW-0472">Membrane</keyword>